<dbReference type="Proteomes" id="UP000077852">
    <property type="component" value="Unassembled WGS sequence"/>
</dbReference>
<sequence length="175" mass="19177">MLALRPVGQIVAELSTRRREPAAISVTAREALAASLPAGFLSLVDEIGGQEIAGDFMLLNLAQLLRETADRDHPLIALGTQWWVFGTSGTGDAWLLGPTEHGDQVAFLDHDQGTDALSIEMFLDFNQWLQLADLMAQVEHVEQCASGLANVEKITREMNRLSEGLSQRYPYSLDA</sequence>
<proteinExistence type="predicted"/>
<dbReference type="AlphaFoldDB" id="A0AA91I9T9"/>
<comment type="caution">
    <text evidence="1">The sequence shown here is derived from an EMBL/GenBank/DDBJ whole genome shotgun (WGS) entry which is preliminary data.</text>
</comment>
<reference evidence="1 2" key="1">
    <citation type="submission" date="2016-03" db="EMBL/GenBank/DDBJ databases">
        <title>Genome sequence of Variovorax paradoxus KB5.</title>
        <authorList>
            <person name="Jeong H."/>
            <person name="Hong C.E."/>
            <person name="Jo S.H."/>
            <person name="Park J.M."/>
        </authorList>
    </citation>
    <scope>NUCLEOTIDE SEQUENCE [LARGE SCALE GENOMIC DNA]</scope>
    <source>
        <strain evidence="1 2">KB5</strain>
    </source>
</reference>
<accession>A0AA91I9T9</accession>
<organism evidence="1 2">
    <name type="scientific">Variovorax paradoxus</name>
    <dbReference type="NCBI Taxonomy" id="34073"/>
    <lineage>
        <taxon>Bacteria</taxon>
        <taxon>Pseudomonadati</taxon>
        <taxon>Pseudomonadota</taxon>
        <taxon>Betaproteobacteria</taxon>
        <taxon>Burkholderiales</taxon>
        <taxon>Comamonadaceae</taxon>
        <taxon>Variovorax</taxon>
    </lineage>
</organism>
<dbReference type="RefSeq" id="WP_081269202.1">
    <property type="nucleotide sequence ID" value="NZ_LVHG01000056.1"/>
</dbReference>
<evidence type="ECO:0008006" key="3">
    <source>
        <dbReference type="Google" id="ProtNLM"/>
    </source>
</evidence>
<name>A0AA91I9T9_VARPD</name>
<protein>
    <recommendedName>
        <fullName evidence="3">SMI1/KNR4 family protein</fullName>
    </recommendedName>
</protein>
<dbReference type="EMBL" id="LVHG01000056">
    <property type="protein sequence ID" value="OAK61384.1"/>
    <property type="molecule type" value="Genomic_DNA"/>
</dbReference>
<gene>
    <name evidence="1" type="ORF">A3K87_20835</name>
</gene>
<evidence type="ECO:0000313" key="1">
    <source>
        <dbReference type="EMBL" id="OAK61384.1"/>
    </source>
</evidence>
<evidence type="ECO:0000313" key="2">
    <source>
        <dbReference type="Proteomes" id="UP000077852"/>
    </source>
</evidence>